<dbReference type="GO" id="GO:0009570">
    <property type="term" value="C:chloroplast stroma"/>
    <property type="evidence" value="ECO:0007669"/>
    <property type="project" value="UniProtKB-SubCell"/>
</dbReference>
<dbReference type="Pfam" id="PF23196">
    <property type="entry name" value="NOMO_6th"/>
    <property type="match status" value="1"/>
</dbReference>
<comment type="subcellular location">
    <subcellularLocation>
        <location evidence="1">Endoplasmic reticulum membrane</location>
        <topology evidence="1">Single-pass type I membrane protein</topology>
    </subcellularLocation>
    <subcellularLocation>
        <location evidence="2">Plastid</location>
        <location evidence="2">Chloroplast stroma</location>
    </subcellularLocation>
</comment>
<dbReference type="FunFam" id="2.60.40.10:FF:001746">
    <property type="entry name" value="Carbohydrate-binding-like fold"/>
    <property type="match status" value="1"/>
</dbReference>
<evidence type="ECO:0000256" key="10">
    <source>
        <dbReference type="SAM" id="Phobius"/>
    </source>
</evidence>
<dbReference type="Pfam" id="PF22904">
    <property type="entry name" value="NOMO1-like_2nd"/>
    <property type="match status" value="1"/>
</dbReference>
<feature type="transmembrane region" description="Helical" evidence="10">
    <location>
        <begin position="1146"/>
        <end position="1164"/>
    </location>
</feature>
<feature type="chain" id="PRO_5020040791" evidence="11">
    <location>
        <begin position="27"/>
        <end position="1321"/>
    </location>
</feature>
<dbReference type="InterPro" id="IPR001075">
    <property type="entry name" value="NIF_FeS_clus_asmbl_NifU_C"/>
</dbReference>
<keyword evidence="5 10" id="KW-0812">Transmembrane</keyword>
<dbReference type="InterPro" id="IPR056189">
    <property type="entry name" value="NOMO_3rd"/>
</dbReference>
<dbReference type="InterPro" id="IPR056190">
    <property type="entry name" value="NOMO_5th"/>
</dbReference>
<dbReference type="InterPro" id="IPR051417">
    <property type="entry name" value="SDr/BOS_complex"/>
</dbReference>
<reference evidence="22 23" key="1">
    <citation type="journal article" date="2017" name="Plant Biotechnol. J.">
        <title>A comprehensive draft genome sequence for lupin (Lupinus angustifolius), an emerging health food: insights into plant-microbe interactions and legume evolution.</title>
        <authorList>
            <person name="Hane J.K."/>
            <person name="Ming Y."/>
            <person name="Kamphuis L.G."/>
            <person name="Nelson M.N."/>
            <person name="Garg G."/>
            <person name="Atkins C.A."/>
            <person name="Bayer P.E."/>
            <person name="Bravo A."/>
            <person name="Bringans S."/>
            <person name="Cannon S."/>
            <person name="Edwards D."/>
            <person name="Foley R."/>
            <person name="Gao L.L."/>
            <person name="Harrison M.J."/>
            <person name="Huang W."/>
            <person name="Hurgobin B."/>
            <person name="Li S."/>
            <person name="Liu C.W."/>
            <person name="McGrath A."/>
            <person name="Morahan G."/>
            <person name="Murray J."/>
            <person name="Weller J."/>
            <person name="Jian J."/>
            <person name="Singh K.B."/>
        </authorList>
    </citation>
    <scope>NUCLEOTIDE SEQUENCE [LARGE SCALE GENOMIC DNA]</scope>
    <source>
        <strain evidence="23">cv. Tanjil</strain>
        <tissue evidence="22">Whole plant</tissue>
    </source>
</reference>
<feature type="domain" description="NIF system FeS cluster assembly NifU C-terminal" evidence="12">
    <location>
        <begin position="1185"/>
        <end position="1241"/>
    </location>
</feature>
<dbReference type="SUPFAM" id="SSF49464">
    <property type="entry name" value="Carboxypeptidase regulatory domain-like"/>
    <property type="match status" value="1"/>
</dbReference>
<evidence type="ECO:0000313" key="22">
    <source>
        <dbReference type="EMBL" id="OIW17439.1"/>
    </source>
</evidence>
<evidence type="ECO:0000256" key="5">
    <source>
        <dbReference type="ARBA" id="ARBA00022692"/>
    </source>
</evidence>
<dbReference type="Pfam" id="PF23193">
    <property type="entry name" value="NOMO_3rd"/>
    <property type="match status" value="1"/>
</dbReference>
<evidence type="ECO:0000259" key="12">
    <source>
        <dbReference type="Pfam" id="PF01106"/>
    </source>
</evidence>
<dbReference type="GO" id="GO:0016226">
    <property type="term" value="P:iron-sulfur cluster assembly"/>
    <property type="evidence" value="ECO:0007669"/>
    <property type="project" value="InterPro"/>
</dbReference>
<evidence type="ECO:0000256" key="9">
    <source>
        <dbReference type="ARBA" id="ARBA00023136"/>
    </source>
</evidence>
<dbReference type="FunFam" id="3.30.300.130:FF:000003">
    <property type="entry name" value="NifU-like protein 3, chloroplastic"/>
    <property type="match status" value="1"/>
</dbReference>
<dbReference type="Gene3D" id="2.60.40.1120">
    <property type="entry name" value="Carboxypeptidase-like, regulatory domain"/>
    <property type="match status" value="1"/>
</dbReference>
<evidence type="ECO:0000256" key="6">
    <source>
        <dbReference type="ARBA" id="ARBA00022729"/>
    </source>
</evidence>
<dbReference type="Gramene" id="OIW17439">
    <property type="protein sequence ID" value="OIW17439"/>
    <property type="gene ID" value="TanjilG_22551"/>
</dbReference>
<dbReference type="InterPro" id="IPR034904">
    <property type="entry name" value="FSCA_dom_sf"/>
</dbReference>
<dbReference type="Pfam" id="PF22902">
    <property type="entry name" value="NOMO1-like_9th"/>
    <property type="match status" value="1"/>
</dbReference>
<dbReference type="Proteomes" id="UP000188354">
    <property type="component" value="Chromosome LG02"/>
</dbReference>
<feature type="signal peptide" evidence="11">
    <location>
        <begin position="1"/>
        <end position="26"/>
    </location>
</feature>
<feature type="domain" description="NOMO-like ninth beta-sandwich" evidence="14">
    <location>
        <begin position="775"/>
        <end position="850"/>
    </location>
</feature>
<feature type="domain" description="NOMO eighth prealbumin-like" evidence="20">
    <location>
        <begin position="669"/>
        <end position="773"/>
    </location>
</feature>
<protein>
    <submittedName>
        <fullName evidence="22">Uncharacterized protein</fullName>
    </submittedName>
</protein>
<keyword evidence="8 10" id="KW-1133">Transmembrane helix</keyword>
<sequence>MSTPFTHSSLLFIFFIATLSISHTSADSIYGCGGFVQASSSLVKSRKQTDSKLDYSHVTVELQTLDGLVKDSTQCAPNGYYFIPVYDKGSFVIKINGPEGWSWDPEKVPVVVDNHGCNGNEDINFRFTGFTISGRVVGAVGGGSCSVKNGGPSNVKVELLSPSGDLLSSVLTSQSGSYLFTNIIPGKYELHASNPDMKVEVKGSTQVELGFGNVVVDDVFFVPGHSISGFVVAQGNPILGVHIFLYSDDVSEVECLHGSANGPRQGAALCHAVSDADGKFTFNSIPCGSYELVPYYKGENTIFDILPSSVSVNVKHQHVIVPQKFQVTGFSIGGRVVDGNEVGVEGVKITVDGHERSITDNQGYYKLDQVTSKHYTIEARKEHYKFKKLEKYMVLPNMAAIEDINAISYDICGSVRMVGAGLQAKVALTHGPENVKPQKKQTDGNGNFCFEVLPGEYRLSAIAASPENAPGLLFLPSYIDVVVKSPLLNVQFSQTLVNIHGAVTCKEKCGPSVSVTLVRQANKHNEERRTIRLSTESSEFHFSDVIPGKYRLEVKHSSLDSVTLEDNWCWEQSFIDVNVGAEDLEGILFVQKGYWVNVISTHEVNGYITQPDGSTVNLKIQKGSQHICIEYPGVHEFNFVDSCILFGSSSVKIDTSNLSPISLKGEKYLLKGQINVQSSSLNALPENIVVDIQKDGIGSFDSAKAILKSHEKDQTNTAIFEYSVWVNLGEKLTFVPRDSRNDGEKKFLFYPREHHVSVADDNCQAYVPTFSCRLGVYIEGSVSPPLSGVDIRVFAAGDSSIASLKSGELVLETTTGTDGSYVTGPLYDDIGYNVEASKPGYHIKQVEPHSFSCQKLSQISVRIHHIDDAEEPIPSVLLSLSGDNGYRNNSVSGVGGTFPFDNLFPGMFYLRPVLKEYAFSPPSQAIELGAGEVKEVIFQATRVAYSATGLVTLLSGQPKGGVSVEARAESKGYFEETVTDSSGNYRLRGLHPDTVYVVKVSKRDVLGNSNIERASPDSVSVKVGTEDIKGLDFIVFEEPEITIVSCHVEGNTTDELHKHLMVEIKSASDSTKIESVFPLPISNFFQVKGLSKGRHLLQLRSALPPSSLKFESDIIEVDLEKNIQIHVGPLRYRIIEDHLKQELTPAPVLTLVVGFLFIALVLSIPRLKDWYDATVDIPTPGLSAKDVRPYLISDGGNVDVVSVEDGVISLKLEGACESCPSSTTTMKMGIERVLKEKFGDAVKDIRQVFDQEPTEITVQAVNNHLEILRPAIKNYGGSVEVLSIEGGECHVKYIGPDSIGSGIKAAIKEKFPDILNVTFST</sequence>
<dbReference type="InterPro" id="IPR056187">
    <property type="entry name" value="NOMO_8th"/>
</dbReference>
<dbReference type="EMBL" id="CM007362">
    <property type="protein sequence ID" value="OIW17439.1"/>
    <property type="molecule type" value="Genomic_DNA"/>
</dbReference>
<dbReference type="GO" id="GO:0005198">
    <property type="term" value="F:structural molecule activity"/>
    <property type="evidence" value="ECO:0007669"/>
    <property type="project" value="UniProtKB-ARBA"/>
</dbReference>
<gene>
    <name evidence="22" type="ORF">TanjilG_22551</name>
</gene>
<dbReference type="GO" id="GO:0030246">
    <property type="term" value="F:carbohydrate binding"/>
    <property type="evidence" value="ECO:0007669"/>
    <property type="project" value="InterPro"/>
</dbReference>
<dbReference type="Pfam" id="PF01106">
    <property type="entry name" value="NifU"/>
    <property type="match status" value="1"/>
</dbReference>
<dbReference type="InterPro" id="IPR055073">
    <property type="entry name" value="NOMO1-like_9th"/>
</dbReference>
<dbReference type="GO" id="GO:0005789">
    <property type="term" value="C:endoplasmic reticulum membrane"/>
    <property type="evidence" value="ECO:0007669"/>
    <property type="project" value="UniProtKB-SubCell"/>
</dbReference>
<dbReference type="PANTHER" id="PTHR23303">
    <property type="entry name" value="CARBOXYPEPTIDASE REGULATORY REGION-CONTAINING"/>
    <property type="match status" value="1"/>
</dbReference>
<dbReference type="GO" id="GO:0005506">
    <property type="term" value="F:iron ion binding"/>
    <property type="evidence" value="ECO:0007669"/>
    <property type="project" value="InterPro"/>
</dbReference>
<keyword evidence="7" id="KW-0256">Endoplasmic reticulum</keyword>
<feature type="domain" description="NOMO-like N-terminal beta-sandwich" evidence="13">
    <location>
        <begin position="47"/>
        <end position="125"/>
    </location>
</feature>
<dbReference type="InterPro" id="IPR013783">
    <property type="entry name" value="Ig-like_fold"/>
</dbReference>
<dbReference type="Pfam" id="PF23662">
    <property type="entry name" value="DUF7152"/>
    <property type="match status" value="1"/>
</dbReference>
<evidence type="ECO:0000256" key="11">
    <source>
        <dbReference type="SAM" id="SignalP"/>
    </source>
</evidence>
<evidence type="ECO:0000259" key="14">
    <source>
        <dbReference type="Pfam" id="PF22902"/>
    </source>
</evidence>
<dbReference type="InterPro" id="IPR055576">
    <property type="entry name" value="DUF7152"/>
</dbReference>
<evidence type="ECO:0000259" key="17">
    <source>
        <dbReference type="Pfam" id="PF23193"/>
    </source>
</evidence>
<evidence type="ECO:0000259" key="13">
    <source>
        <dbReference type="Pfam" id="PF22898"/>
    </source>
</evidence>
<evidence type="ECO:0000259" key="18">
    <source>
        <dbReference type="Pfam" id="PF23194"/>
    </source>
</evidence>
<dbReference type="SUPFAM" id="SSF49478">
    <property type="entry name" value="Cna protein B-type domain"/>
    <property type="match status" value="2"/>
</dbReference>
<evidence type="ECO:0000256" key="2">
    <source>
        <dbReference type="ARBA" id="ARBA00004470"/>
    </source>
</evidence>
<dbReference type="InterPro" id="IPR013784">
    <property type="entry name" value="Carb-bd-like_fold"/>
</dbReference>
<evidence type="ECO:0000256" key="1">
    <source>
        <dbReference type="ARBA" id="ARBA00004115"/>
    </source>
</evidence>
<dbReference type="Pfam" id="PF23660">
    <property type="entry name" value="NOMO_8th"/>
    <property type="match status" value="1"/>
</dbReference>
<accession>A0A4P1RSQ3</accession>
<dbReference type="InterPro" id="IPR055075">
    <property type="entry name" value="NOMO-like_N"/>
</dbReference>
<evidence type="ECO:0000256" key="8">
    <source>
        <dbReference type="ARBA" id="ARBA00022989"/>
    </source>
</evidence>
<dbReference type="Pfam" id="PF23194">
    <property type="entry name" value="NOMO_5th"/>
    <property type="match status" value="1"/>
</dbReference>
<comment type="subunit">
    <text evidence="4">Homodimer; disulfide-linked.</text>
</comment>
<evidence type="ECO:0000259" key="21">
    <source>
        <dbReference type="Pfam" id="PF23662"/>
    </source>
</evidence>
<feature type="domain" description="NOMO seventh transthyretin-like" evidence="16">
    <location>
        <begin position="595"/>
        <end position="667"/>
    </location>
</feature>
<name>A0A4P1RSQ3_LUPAN</name>
<evidence type="ECO:0000259" key="15">
    <source>
        <dbReference type="Pfam" id="PF22904"/>
    </source>
</evidence>
<dbReference type="STRING" id="3871.A0A4P1RSQ3"/>
<feature type="domain" description="NOMO fifth transthyretin-like" evidence="18">
    <location>
        <begin position="411"/>
        <end position="492"/>
    </location>
</feature>
<dbReference type="SUPFAM" id="SSF49452">
    <property type="entry name" value="Starch-binding domain-like"/>
    <property type="match status" value="2"/>
</dbReference>
<evidence type="ECO:0000259" key="20">
    <source>
        <dbReference type="Pfam" id="PF23660"/>
    </source>
</evidence>
<keyword evidence="23" id="KW-1185">Reference proteome</keyword>
<keyword evidence="6 11" id="KW-0732">Signal</keyword>
<dbReference type="InterPro" id="IPR055074">
    <property type="entry name" value="NOMO1-3_2nd"/>
</dbReference>
<organism evidence="22 23">
    <name type="scientific">Lupinus angustifolius</name>
    <name type="common">Narrow-leaved blue lupine</name>
    <dbReference type="NCBI Taxonomy" id="3871"/>
    <lineage>
        <taxon>Eukaryota</taxon>
        <taxon>Viridiplantae</taxon>
        <taxon>Streptophyta</taxon>
        <taxon>Embryophyta</taxon>
        <taxon>Tracheophyta</taxon>
        <taxon>Spermatophyta</taxon>
        <taxon>Magnoliopsida</taxon>
        <taxon>eudicotyledons</taxon>
        <taxon>Gunneridae</taxon>
        <taxon>Pentapetalae</taxon>
        <taxon>rosids</taxon>
        <taxon>fabids</taxon>
        <taxon>Fabales</taxon>
        <taxon>Fabaceae</taxon>
        <taxon>Papilionoideae</taxon>
        <taxon>50 kb inversion clade</taxon>
        <taxon>genistoids sensu lato</taxon>
        <taxon>core genistoids</taxon>
        <taxon>Genisteae</taxon>
        <taxon>Lupinus</taxon>
    </lineage>
</organism>
<dbReference type="PANTHER" id="PTHR23303:SF14">
    <property type="entry name" value="BOS COMPLEX SUBUNIT NOMO1-RELATED"/>
    <property type="match status" value="1"/>
</dbReference>
<evidence type="ECO:0000313" key="23">
    <source>
        <dbReference type="Proteomes" id="UP000188354"/>
    </source>
</evidence>
<keyword evidence="9 10" id="KW-0472">Membrane</keyword>
<dbReference type="SUPFAM" id="SSF117916">
    <property type="entry name" value="Fe-S cluster assembly (FSCA) domain-like"/>
    <property type="match status" value="2"/>
</dbReference>
<evidence type="ECO:0000259" key="19">
    <source>
        <dbReference type="Pfam" id="PF23196"/>
    </source>
</evidence>
<evidence type="ECO:0000256" key="7">
    <source>
        <dbReference type="ARBA" id="ARBA00022824"/>
    </source>
</evidence>
<proteinExistence type="inferred from homology"/>
<dbReference type="Gene3D" id="3.30.300.130">
    <property type="entry name" value="Fe-S cluster assembly (FSCA)"/>
    <property type="match status" value="2"/>
</dbReference>
<dbReference type="Pfam" id="PF23141">
    <property type="entry name" value="Ig_NOMO"/>
    <property type="match status" value="1"/>
</dbReference>
<dbReference type="InterPro" id="IPR056319">
    <property type="entry name" value="NOMO_7th"/>
</dbReference>
<dbReference type="InterPro" id="IPR008969">
    <property type="entry name" value="CarboxyPept-like_regulatory"/>
</dbReference>
<feature type="domain" description="NOMO second beta-sandwich" evidence="15">
    <location>
        <begin position="127"/>
        <end position="221"/>
    </location>
</feature>
<feature type="domain" description="DUF7152" evidence="21">
    <location>
        <begin position="1040"/>
        <end position="1138"/>
    </location>
</feature>
<comment type="similarity">
    <text evidence="3">Belongs to the NifU family.</text>
</comment>
<dbReference type="Pfam" id="PF22898">
    <property type="entry name" value="NOMO1-like_1st"/>
    <property type="match status" value="1"/>
</dbReference>
<feature type="domain" description="NOMO sixth transthyretin-like" evidence="19">
    <location>
        <begin position="498"/>
        <end position="574"/>
    </location>
</feature>
<evidence type="ECO:0000256" key="4">
    <source>
        <dbReference type="ARBA" id="ARBA00011748"/>
    </source>
</evidence>
<feature type="domain" description="NOMO third transthyretin-like" evidence="17">
    <location>
        <begin position="266"/>
        <end position="328"/>
    </location>
</feature>
<dbReference type="Gene3D" id="2.60.40.10">
    <property type="entry name" value="Immunoglobulins"/>
    <property type="match status" value="1"/>
</dbReference>
<evidence type="ECO:0000259" key="16">
    <source>
        <dbReference type="Pfam" id="PF23141"/>
    </source>
</evidence>
<dbReference type="GO" id="GO:0051536">
    <property type="term" value="F:iron-sulfur cluster binding"/>
    <property type="evidence" value="ECO:0007669"/>
    <property type="project" value="InterPro"/>
</dbReference>
<evidence type="ECO:0000256" key="3">
    <source>
        <dbReference type="ARBA" id="ARBA00006420"/>
    </source>
</evidence>
<dbReference type="InterPro" id="IPR056188">
    <property type="entry name" value="NOMO_6th"/>
</dbReference>
<dbReference type="Pfam" id="PF13620">
    <property type="entry name" value="CarboxypepD_reg"/>
    <property type="match status" value="1"/>
</dbReference>